<evidence type="ECO:0000256" key="5">
    <source>
        <dbReference type="ARBA" id="ARBA00022989"/>
    </source>
</evidence>
<evidence type="ECO:0000259" key="8">
    <source>
        <dbReference type="PROSITE" id="PS50850"/>
    </source>
</evidence>
<evidence type="ECO:0000313" key="10">
    <source>
        <dbReference type="Proteomes" id="UP001165135"/>
    </source>
</evidence>
<dbReference type="SUPFAM" id="SSF103473">
    <property type="entry name" value="MFS general substrate transporter"/>
    <property type="match status" value="1"/>
</dbReference>
<keyword evidence="4 7" id="KW-0812">Transmembrane</keyword>
<evidence type="ECO:0000256" key="1">
    <source>
        <dbReference type="ARBA" id="ARBA00004651"/>
    </source>
</evidence>
<name>A0A9W6RT70_9ACTN</name>
<keyword evidence="3" id="KW-1003">Cell membrane</keyword>
<feature type="transmembrane region" description="Helical" evidence="7">
    <location>
        <begin position="319"/>
        <end position="340"/>
    </location>
</feature>
<keyword evidence="6 7" id="KW-0472">Membrane</keyword>
<feature type="transmembrane region" description="Helical" evidence="7">
    <location>
        <begin position="184"/>
        <end position="204"/>
    </location>
</feature>
<feature type="transmembrane region" description="Helical" evidence="7">
    <location>
        <begin position="415"/>
        <end position="434"/>
    </location>
</feature>
<evidence type="ECO:0000256" key="6">
    <source>
        <dbReference type="ARBA" id="ARBA00023136"/>
    </source>
</evidence>
<dbReference type="GO" id="GO:0005886">
    <property type="term" value="C:plasma membrane"/>
    <property type="evidence" value="ECO:0007669"/>
    <property type="project" value="UniProtKB-SubCell"/>
</dbReference>
<reference evidence="9" key="1">
    <citation type="submission" date="2023-03" db="EMBL/GenBank/DDBJ databases">
        <title>Actinoallomurus iriomotensis NBRC 103681.</title>
        <authorList>
            <person name="Ichikawa N."/>
            <person name="Sato H."/>
            <person name="Tonouchi N."/>
        </authorList>
    </citation>
    <scope>NUCLEOTIDE SEQUENCE</scope>
    <source>
        <strain evidence="9">NBRC 103681</strain>
    </source>
</reference>
<keyword evidence="5 7" id="KW-1133">Transmembrane helix</keyword>
<evidence type="ECO:0000256" key="4">
    <source>
        <dbReference type="ARBA" id="ARBA00022692"/>
    </source>
</evidence>
<dbReference type="CDD" id="cd17321">
    <property type="entry name" value="MFS_MMR_MDR_like"/>
    <property type="match status" value="1"/>
</dbReference>
<dbReference type="InterPro" id="IPR020846">
    <property type="entry name" value="MFS_dom"/>
</dbReference>
<dbReference type="NCBIfam" id="TIGR00711">
    <property type="entry name" value="efflux_EmrB"/>
    <property type="match status" value="1"/>
</dbReference>
<dbReference type="PROSITE" id="PS50850">
    <property type="entry name" value="MFS"/>
    <property type="match status" value="1"/>
</dbReference>
<dbReference type="Gene3D" id="1.20.1250.20">
    <property type="entry name" value="MFS general substrate transporter like domains"/>
    <property type="match status" value="1"/>
</dbReference>
<evidence type="ECO:0000256" key="7">
    <source>
        <dbReference type="SAM" id="Phobius"/>
    </source>
</evidence>
<comment type="subcellular location">
    <subcellularLocation>
        <location evidence="1">Cell membrane</location>
        <topology evidence="1">Multi-pass membrane protein</topology>
    </subcellularLocation>
</comment>
<dbReference type="Gene3D" id="1.20.1720.10">
    <property type="entry name" value="Multidrug resistance protein D"/>
    <property type="match status" value="1"/>
</dbReference>
<dbReference type="RefSeq" id="WP_285630981.1">
    <property type="nucleotide sequence ID" value="NZ_BSTJ01000011.1"/>
</dbReference>
<dbReference type="AlphaFoldDB" id="A0A9W6RT70"/>
<gene>
    <name evidence="9" type="ORF">Airi01_077470</name>
</gene>
<accession>A0A9W6RT70</accession>
<feature type="transmembrane region" description="Helical" evidence="7">
    <location>
        <begin position="152"/>
        <end position="178"/>
    </location>
</feature>
<feature type="transmembrane region" description="Helical" evidence="7">
    <location>
        <begin position="26"/>
        <end position="49"/>
    </location>
</feature>
<organism evidence="9 10">
    <name type="scientific">Actinoallomurus iriomotensis</name>
    <dbReference type="NCBI Taxonomy" id="478107"/>
    <lineage>
        <taxon>Bacteria</taxon>
        <taxon>Bacillati</taxon>
        <taxon>Actinomycetota</taxon>
        <taxon>Actinomycetes</taxon>
        <taxon>Streptosporangiales</taxon>
        <taxon>Thermomonosporaceae</taxon>
        <taxon>Actinoallomurus</taxon>
    </lineage>
</organism>
<keyword evidence="2" id="KW-0813">Transport</keyword>
<comment type="caution">
    <text evidence="9">The sequence shown here is derived from an EMBL/GenBank/DDBJ whole genome shotgun (WGS) entry which is preliminary data.</text>
</comment>
<feature type="transmembrane region" description="Helical" evidence="7">
    <location>
        <begin position="94"/>
        <end position="111"/>
    </location>
</feature>
<dbReference type="InterPro" id="IPR011701">
    <property type="entry name" value="MFS"/>
</dbReference>
<dbReference type="Pfam" id="PF07690">
    <property type="entry name" value="MFS_1"/>
    <property type="match status" value="1"/>
</dbReference>
<evidence type="ECO:0000256" key="2">
    <source>
        <dbReference type="ARBA" id="ARBA00022448"/>
    </source>
</evidence>
<sequence length="529" mass="54257">MSQPVAQHSVPAASGRTARRGHGNPWLTLIAVALGVIMVTLDTTVVAIANPAISRDLGASLPDLQWVTNGYLLALAVSLITAGKLGDRLGHKPVFLIGVVGFALASAGIGLSKDIGLMIALRVVQGLFGAMLQPTALGLLRAAFPAERLNLAIGIWSACIAASTAAGPIAGGLLVQHINWESVFFINVPVGVVALVVGGLFLVNARGGDRGSSFDIPGILLLSGTLFSLVWAVIKAPSYGWGDVKTLAFLGAAVVLLAFFVLREAKAREPLLPLGLFRSVPLSVGAVLMMLMAFGMFGGMFFLTFYLQSVHLLSPVQTGVRLLPMMLAMMVASPAAGGLISKVGPRVPLVAGMVFAAIAFLGLTHIGVEAGFWAMTPWFALLGIGLSPVLVAATDIIVGNAPVALAGVAGGLQQVAMQVGGALGTSVLGAVMTAKVANVLPGHMKEAGLPVPTPAQVDLMKEAISQGVAPVPANTRPEVARLLVRASNLSFIDGMHLAFTASAGIMFVAALLSLLVRAGRQVEGAAALV</sequence>
<dbReference type="GO" id="GO:0022857">
    <property type="term" value="F:transmembrane transporter activity"/>
    <property type="evidence" value="ECO:0007669"/>
    <property type="project" value="InterPro"/>
</dbReference>
<feature type="domain" description="Major facilitator superfamily (MFS) profile" evidence="8">
    <location>
        <begin position="28"/>
        <end position="521"/>
    </location>
</feature>
<feature type="transmembrane region" description="Helical" evidence="7">
    <location>
        <begin position="117"/>
        <end position="140"/>
    </location>
</feature>
<dbReference type="InterPro" id="IPR036259">
    <property type="entry name" value="MFS_trans_sf"/>
</dbReference>
<feature type="transmembrane region" description="Helical" evidence="7">
    <location>
        <begin position="347"/>
        <end position="366"/>
    </location>
</feature>
<dbReference type="InterPro" id="IPR004638">
    <property type="entry name" value="EmrB-like"/>
</dbReference>
<evidence type="ECO:0000256" key="3">
    <source>
        <dbReference type="ARBA" id="ARBA00022475"/>
    </source>
</evidence>
<feature type="transmembrane region" description="Helical" evidence="7">
    <location>
        <begin position="64"/>
        <end position="82"/>
    </location>
</feature>
<dbReference type="PANTHER" id="PTHR42718">
    <property type="entry name" value="MAJOR FACILITATOR SUPERFAMILY MULTIDRUG TRANSPORTER MFSC"/>
    <property type="match status" value="1"/>
</dbReference>
<feature type="transmembrane region" description="Helical" evidence="7">
    <location>
        <begin position="378"/>
        <end position="403"/>
    </location>
</feature>
<feature type="transmembrane region" description="Helical" evidence="7">
    <location>
        <begin position="282"/>
        <end position="307"/>
    </location>
</feature>
<dbReference type="EMBL" id="BSTJ01000011">
    <property type="protein sequence ID" value="GLY79480.1"/>
    <property type="molecule type" value="Genomic_DNA"/>
</dbReference>
<protein>
    <submittedName>
        <fullName evidence="9">MFS transporter</fullName>
    </submittedName>
</protein>
<evidence type="ECO:0000313" key="9">
    <source>
        <dbReference type="EMBL" id="GLY79480.1"/>
    </source>
</evidence>
<feature type="transmembrane region" description="Helical" evidence="7">
    <location>
        <begin position="497"/>
        <end position="516"/>
    </location>
</feature>
<dbReference type="Proteomes" id="UP001165135">
    <property type="component" value="Unassembled WGS sequence"/>
</dbReference>
<dbReference type="PANTHER" id="PTHR42718:SF42">
    <property type="entry name" value="EXPORT PROTEIN"/>
    <property type="match status" value="1"/>
</dbReference>
<feature type="transmembrane region" description="Helical" evidence="7">
    <location>
        <begin position="246"/>
        <end position="262"/>
    </location>
</feature>
<proteinExistence type="predicted"/>
<feature type="transmembrane region" description="Helical" evidence="7">
    <location>
        <begin position="216"/>
        <end position="234"/>
    </location>
</feature>